<reference evidence="14" key="1">
    <citation type="submission" date="2018-12" db="EMBL/GenBank/DDBJ databases">
        <title>A new species of lactobacillus.</title>
        <authorList>
            <person name="Jian Y."/>
            <person name="Xin L."/>
            <person name="Hong Z.J."/>
            <person name="Ming L.Z."/>
            <person name="Hong X.Z."/>
        </authorList>
    </citation>
    <scope>NUCLEOTIDE SEQUENCE [LARGE SCALE GENOMIC DNA]</scope>
    <source>
        <strain evidence="14">HSLZ-75</strain>
    </source>
</reference>
<feature type="compositionally biased region" description="Low complexity" evidence="11">
    <location>
        <begin position="81"/>
        <end position="108"/>
    </location>
</feature>
<dbReference type="Proteomes" id="UP000294321">
    <property type="component" value="Chromosome"/>
</dbReference>
<dbReference type="InterPro" id="IPR000795">
    <property type="entry name" value="T_Tr_GTP-bd_dom"/>
</dbReference>
<dbReference type="KEGG" id="lji:ELX58_02070"/>
<dbReference type="InterPro" id="IPR053905">
    <property type="entry name" value="EF-G-like_DII"/>
</dbReference>
<dbReference type="SUPFAM" id="SSF52156">
    <property type="entry name" value="Initiation factor IF2/eIF5b, domain 3"/>
    <property type="match status" value="1"/>
</dbReference>
<dbReference type="CDD" id="cd03702">
    <property type="entry name" value="IF2_mtIF2_II"/>
    <property type="match status" value="1"/>
</dbReference>
<dbReference type="InterPro" id="IPR023115">
    <property type="entry name" value="TIF_IF2_dom3"/>
</dbReference>
<evidence type="ECO:0000256" key="10">
    <source>
        <dbReference type="RuleBase" id="RU000644"/>
    </source>
</evidence>
<dbReference type="Pfam" id="PF11987">
    <property type="entry name" value="IF-2"/>
    <property type="match status" value="1"/>
</dbReference>
<feature type="compositionally biased region" description="Basic residues" evidence="11">
    <location>
        <begin position="64"/>
        <end position="80"/>
    </location>
</feature>
<feature type="region of interest" description="Disordered" evidence="11">
    <location>
        <begin position="37"/>
        <end position="148"/>
    </location>
</feature>
<feature type="binding site" evidence="9">
    <location>
        <begin position="265"/>
        <end position="272"/>
    </location>
    <ligand>
        <name>GTP</name>
        <dbReference type="ChEBI" id="CHEBI:37565"/>
    </ligand>
</feature>
<dbReference type="GO" id="GO:0005829">
    <property type="term" value="C:cytosol"/>
    <property type="evidence" value="ECO:0007669"/>
    <property type="project" value="TreeGrafter"/>
</dbReference>
<sequence length="755" mass="83974">MGKKRVYTLARELHMSSKQLITKANKKGIHIKNHMATLDSKQESQVRHAVKASRNSKPANNHKSNNHHGNNRNNQHRVNNHKSNVNKSNQHSHNGNNHNNNHKSNASKFVHRPKSYSNQNGNNNYHRHNNKKRRRWNRRHNRNNNRYSTNQRIRQIHKHNHAPRRKARPLPKTLYYTVGMNAQDIGKILHRAPAEIVKKLIDLGIMVNQNKSLGKDTIELLAVAYHIKAKEKKQVNISDIDKMFKKEINNKKHLVPRPPVITIMGHVDHGKTTLLDYLRHSHVAAHEAGGITQDIGAYQIKEKGKTITFLDTPGHAAFSAMRARGARITDLVVLVVAADDGVMPQTVEAIDHAKAAKTPIIVAINKIDKPGANPKKVTNQLTRYGLIPEKWGGNTIFVNISAKLGTNVKELLDMIILKAEVMELKANPKQNAAGSVIESKLDKGKGPVASVLVQEGTMHIEDPIVVGDTFGRVRTMTNENGKPLKSAGPSTPVEITGLSSVPEAGDRFVVFDHEKDARAAGEQRAEQAQMERRKQDNTVTLSNLFSTMKKNDMKKVNLIIKADVQGSVEAIDSSLKDIKVKGVLVSIVHSGVGAINESDVTLAQATNAIVLGFNVRPTPQAKIQAENYKVDIRLYDVIYDLIDEVKSAMKGKLAPKYKEVVTGDADVRQLYKASAVGTIAGCMVTKGYIGNGTRIHLIRDNKVVYTGKLASLKRFKNDAKEVKQGFECGMTIEDYNDIKVGDVIEAYTMKAIPRK</sequence>
<dbReference type="InterPro" id="IPR006847">
    <property type="entry name" value="IF2_N"/>
</dbReference>
<name>A0A4V1ALK9_9LACO</name>
<accession>A0A4V1ALK9</accession>
<evidence type="ECO:0000256" key="5">
    <source>
        <dbReference type="ARBA" id="ARBA00022741"/>
    </source>
</evidence>
<dbReference type="Gene3D" id="1.10.10.2480">
    <property type="match status" value="1"/>
</dbReference>
<evidence type="ECO:0000313" key="13">
    <source>
        <dbReference type="EMBL" id="QBP17959.1"/>
    </source>
</evidence>
<comment type="similarity">
    <text evidence="1 9 10">Belongs to the TRAFAC class translation factor GTPase superfamily. Classic translation factor GTPase family. IF-2 subfamily.</text>
</comment>
<evidence type="ECO:0000256" key="11">
    <source>
        <dbReference type="SAM" id="MobiDB-lite"/>
    </source>
</evidence>
<feature type="region of interest" description="G-domain" evidence="9">
    <location>
        <begin position="259"/>
        <end position="407"/>
    </location>
</feature>
<dbReference type="Pfam" id="PF00009">
    <property type="entry name" value="GTP_EFTU"/>
    <property type="match status" value="1"/>
</dbReference>
<dbReference type="HAMAP" id="MF_00100_B">
    <property type="entry name" value="IF_2_B"/>
    <property type="match status" value="1"/>
</dbReference>
<keyword evidence="4 9" id="KW-0396">Initiation factor</keyword>
<gene>
    <name evidence="9" type="primary">infB</name>
    <name evidence="13" type="ORF">ELX58_02070</name>
</gene>
<dbReference type="PROSITE" id="PS51722">
    <property type="entry name" value="G_TR_2"/>
    <property type="match status" value="1"/>
</dbReference>
<evidence type="ECO:0000256" key="1">
    <source>
        <dbReference type="ARBA" id="ARBA00007733"/>
    </source>
</evidence>
<feature type="binding site" evidence="9">
    <location>
        <begin position="365"/>
        <end position="368"/>
    </location>
    <ligand>
        <name>GTP</name>
        <dbReference type="ChEBI" id="CHEBI:37565"/>
    </ligand>
</feature>
<dbReference type="Gene3D" id="3.40.50.10050">
    <property type="entry name" value="Translation initiation factor IF- 2, domain 3"/>
    <property type="match status" value="1"/>
</dbReference>
<dbReference type="GO" id="GO:0003924">
    <property type="term" value="F:GTPase activity"/>
    <property type="evidence" value="ECO:0007669"/>
    <property type="project" value="UniProtKB-UniRule"/>
</dbReference>
<dbReference type="OrthoDB" id="9811804at2"/>
<dbReference type="FunFam" id="2.40.30.10:FF:000007">
    <property type="entry name" value="Translation initiation factor IF-2"/>
    <property type="match status" value="1"/>
</dbReference>
<dbReference type="FunFam" id="3.40.50.10050:FF:000001">
    <property type="entry name" value="Translation initiation factor IF-2"/>
    <property type="match status" value="1"/>
</dbReference>
<keyword evidence="7 9" id="KW-0342">GTP-binding</keyword>
<dbReference type="PANTHER" id="PTHR43381">
    <property type="entry name" value="TRANSLATION INITIATION FACTOR IF-2-RELATED"/>
    <property type="match status" value="1"/>
</dbReference>
<dbReference type="GO" id="GO:0003743">
    <property type="term" value="F:translation initiation factor activity"/>
    <property type="evidence" value="ECO:0007669"/>
    <property type="project" value="UniProtKB-UniRule"/>
</dbReference>
<dbReference type="InterPro" id="IPR027417">
    <property type="entry name" value="P-loop_NTPase"/>
</dbReference>
<dbReference type="InterPro" id="IPR036925">
    <property type="entry name" value="TIF_IF2_dom3_sf"/>
</dbReference>
<dbReference type="Gene3D" id="2.40.30.10">
    <property type="entry name" value="Translation factors"/>
    <property type="match status" value="2"/>
</dbReference>
<evidence type="ECO:0000256" key="2">
    <source>
        <dbReference type="ARBA" id="ARBA00020675"/>
    </source>
</evidence>
<dbReference type="Pfam" id="PF22042">
    <property type="entry name" value="EF-G_D2"/>
    <property type="match status" value="1"/>
</dbReference>
<evidence type="ECO:0000256" key="9">
    <source>
        <dbReference type="HAMAP-Rule" id="MF_00100"/>
    </source>
</evidence>
<organism evidence="13 14">
    <name type="scientific">Acetilactobacillus jinshanensis</name>
    <dbReference type="NCBI Taxonomy" id="1720083"/>
    <lineage>
        <taxon>Bacteria</taxon>
        <taxon>Bacillati</taxon>
        <taxon>Bacillota</taxon>
        <taxon>Bacilli</taxon>
        <taxon>Lactobacillales</taxon>
        <taxon>Lactobacillaceae</taxon>
        <taxon>Acetilactobacillus</taxon>
    </lineage>
</organism>
<feature type="domain" description="Tr-type G" evidence="12">
    <location>
        <begin position="256"/>
        <end position="425"/>
    </location>
</feature>
<keyword evidence="3 9" id="KW-0963">Cytoplasm</keyword>
<dbReference type="CDD" id="cd01887">
    <property type="entry name" value="IF2_eIF5B"/>
    <property type="match status" value="1"/>
</dbReference>
<dbReference type="InterPro" id="IPR009000">
    <property type="entry name" value="Transl_B-barrel_sf"/>
</dbReference>
<dbReference type="PROSITE" id="PS01176">
    <property type="entry name" value="IF2"/>
    <property type="match status" value="1"/>
</dbReference>
<evidence type="ECO:0000256" key="3">
    <source>
        <dbReference type="ARBA" id="ARBA00022490"/>
    </source>
</evidence>
<dbReference type="FunFam" id="2.40.30.10:FF:000008">
    <property type="entry name" value="Translation initiation factor IF-2"/>
    <property type="match status" value="1"/>
</dbReference>
<dbReference type="GO" id="GO:0005525">
    <property type="term" value="F:GTP binding"/>
    <property type="evidence" value="ECO:0007669"/>
    <property type="project" value="UniProtKB-KW"/>
</dbReference>
<feature type="compositionally biased region" description="Low complexity" evidence="11">
    <location>
        <begin position="115"/>
        <end position="124"/>
    </location>
</feature>
<evidence type="ECO:0000313" key="14">
    <source>
        <dbReference type="Proteomes" id="UP000294321"/>
    </source>
</evidence>
<evidence type="ECO:0000256" key="4">
    <source>
        <dbReference type="ARBA" id="ARBA00022540"/>
    </source>
</evidence>
<keyword evidence="5 9" id="KW-0547">Nucleotide-binding</keyword>
<evidence type="ECO:0000256" key="8">
    <source>
        <dbReference type="ARBA" id="ARBA00025162"/>
    </source>
</evidence>
<dbReference type="EMBL" id="CP034726">
    <property type="protein sequence ID" value="QBP17959.1"/>
    <property type="molecule type" value="Genomic_DNA"/>
</dbReference>
<evidence type="ECO:0000256" key="6">
    <source>
        <dbReference type="ARBA" id="ARBA00022917"/>
    </source>
</evidence>
<dbReference type="PANTHER" id="PTHR43381:SF5">
    <property type="entry name" value="TR-TYPE G DOMAIN-CONTAINING PROTEIN"/>
    <property type="match status" value="1"/>
</dbReference>
<dbReference type="RefSeq" id="WP_133441506.1">
    <property type="nucleotide sequence ID" value="NZ_CP034726.1"/>
</dbReference>
<dbReference type="Gene3D" id="3.40.50.300">
    <property type="entry name" value="P-loop containing nucleotide triphosphate hydrolases"/>
    <property type="match status" value="1"/>
</dbReference>
<dbReference type="InterPro" id="IPR000178">
    <property type="entry name" value="TF_IF2_bacterial-like"/>
</dbReference>
<dbReference type="InterPro" id="IPR015760">
    <property type="entry name" value="TIF_IF2"/>
</dbReference>
<comment type="function">
    <text evidence="8 9 10">One of the essential components for the initiation of protein synthesis. Protects formylmethionyl-tRNA from spontaneous hydrolysis and promotes its binding to the 30S ribosomal subunits. Also involved in the hydrolysis of GTP during the formation of the 70S ribosomal complex.</text>
</comment>
<proteinExistence type="inferred from homology"/>
<feature type="binding site" evidence="9">
    <location>
        <begin position="311"/>
        <end position="315"/>
    </location>
    <ligand>
        <name>GTP</name>
        <dbReference type="ChEBI" id="CHEBI:37565"/>
    </ligand>
</feature>
<feature type="compositionally biased region" description="Basic residues" evidence="11">
    <location>
        <begin position="125"/>
        <end position="143"/>
    </location>
</feature>
<dbReference type="SUPFAM" id="SSF52540">
    <property type="entry name" value="P-loop containing nucleoside triphosphate hydrolases"/>
    <property type="match status" value="1"/>
</dbReference>
<dbReference type="InterPro" id="IPR044145">
    <property type="entry name" value="IF2_II"/>
</dbReference>
<dbReference type="InterPro" id="IPR005225">
    <property type="entry name" value="Small_GTP-bd"/>
</dbReference>
<keyword evidence="14" id="KW-1185">Reference proteome</keyword>
<protein>
    <recommendedName>
        <fullName evidence="2 9">Translation initiation factor IF-2</fullName>
    </recommendedName>
</protein>
<keyword evidence="6 9" id="KW-0648">Protein biosynthesis</keyword>
<dbReference type="CDD" id="cd03692">
    <property type="entry name" value="mtIF2_IVc"/>
    <property type="match status" value="1"/>
</dbReference>
<comment type="subcellular location">
    <subcellularLocation>
        <location evidence="9">Cytoplasm</location>
    </subcellularLocation>
</comment>
<dbReference type="FunFam" id="3.40.50.300:FF:000019">
    <property type="entry name" value="Translation initiation factor IF-2"/>
    <property type="match status" value="1"/>
</dbReference>
<dbReference type="Pfam" id="PF04760">
    <property type="entry name" value="IF2_N"/>
    <property type="match status" value="2"/>
</dbReference>
<evidence type="ECO:0000259" key="12">
    <source>
        <dbReference type="PROSITE" id="PS51722"/>
    </source>
</evidence>
<dbReference type="AlphaFoldDB" id="A0A4V1ALK9"/>
<dbReference type="SUPFAM" id="SSF50447">
    <property type="entry name" value="Translation proteins"/>
    <property type="match status" value="2"/>
</dbReference>
<dbReference type="NCBIfam" id="TIGR00231">
    <property type="entry name" value="small_GTP"/>
    <property type="match status" value="1"/>
</dbReference>
<evidence type="ECO:0000256" key="7">
    <source>
        <dbReference type="ARBA" id="ARBA00023134"/>
    </source>
</evidence>
<dbReference type="NCBIfam" id="TIGR00487">
    <property type="entry name" value="IF-2"/>
    <property type="match status" value="1"/>
</dbReference>